<sequence length="156" mass="17276">MPLGNIAQREVISHAGAVGVVPVTSDMEVVLVRQYRHAVGGYLLEIPAGKLDKDQESPDDCARRELKEEAGVEFKDLIKLTDFHNSPGYSSELFHLYMARVESIGDMAPDGDEEQEMERVIIPMTEALGMIDDREIVDAKTIIGLLMAARRLALHS</sequence>
<keyword evidence="2" id="KW-0378">Hydrolase</keyword>
<dbReference type="Pfam" id="PF00293">
    <property type="entry name" value="NUDIX"/>
    <property type="match status" value="1"/>
</dbReference>
<dbReference type="InterPro" id="IPR015797">
    <property type="entry name" value="NUDIX_hydrolase-like_dom_sf"/>
</dbReference>
<dbReference type="GO" id="GO:0005829">
    <property type="term" value="C:cytosol"/>
    <property type="evidence" value="ECO:0007669"/>
    <property type="project" value="TreeGrafter"/>
</dbReference>
<organism evidence="4">
    <name type="scientific">marine sediment metagenome</name>
    <dbReference type="NCBI Taxonomy" id="412755"/>
    <lineage>
        <taxon>unclassified sequences</taxon>
        <taxon>metagenomes</taxon>
        <taxon>ecological metagenomes</taxon>
    </lineage>
</organism>
<proteinExistence type="predicted"/>
<dbReference type="GO" id="GO:0019693">
    <property type="term" value="P:ribose phosphate metabolic process"/>
    <property type="evidence" value="ECO:0007669"/>
    <property type="project" value="TreeGrafter"/>
</dbReference>
<dbReference type="EMBL" id="LAZR01066955">
    <property type="protein sequence ID" value="KKK52565.1"/>
    <property type="molecule type" value="Genomic_DNA"/>
</dbReference>
<dbReference type="PANTHER" id="PTHR11839">
    <property type="entry name" value="UDP/ADP-SUGAR PYROPHOSPHATASE"/>
    <property type="match status" value="1"/>
</dbReference>
<evidence type="ECO:0000313" key="4">
    <source>
        <dbReference type="EMBL" id="KKK52565.1"/>
    </source>
</evidence>
<accession>A0A0F8WVX7</accession>
<gene>
    <name evidence="4" type="ORF">LCGC14_3103610</name>
</gene>
<evidence type="ECO:0000259" key="3">
    <source>
        <dbReference type="PROSITE" id="PS51462"/>
    </source>
</evidence>
<reference evidence="4" key="1">
    <citation type="journal article" date="2015" name="Nature">
        <title>Complex archaea that bridge the gap between prokaryotes and eukaryotes.</title>
        <authorList>
            <person name="Spang A."/>
            <person name="Saw J.H."/>
            <person name="Jorgensen S.L."/>
            <person name="Zaremba-Niedzwiedzka K."/>
            <person name="Martijn J."/>
            <person name="Lind A.E."/>
            <person name="van Eijk R."/>
            <person name="Schleper C."/>
            <person name="Guy L."/>
            <person name="Ettema T.J."/>
        </authorList>
    </citation>
    <scope>NUCLEOTIDE SEQUENCE</scope>
</reference>
<dbReference type="SUPFAM" id="SSF55811">
    <property type="entry name" value="Nudix"/>
    <property type="match status" value="1"/>
</dbReference>
<comment type="cofactor">
    <cofactor evidence="1">
        <name>Mg(2+)</name>
        <dbReference type="ChEBI" id="CHEBI:18420"/>
    </cofactor>
</comment>
<dbReference type="GO" id="GO:0006753">
    <property type="term" value="P:nucleoside phosphate metabolic process"/>
    <property type="evidence" value="ECO:0007669"/>
    <property type="project" value="TreeGrafter"/>
</dbReference>
<dbReference type="PANTHER" id="PTHR11839:SF18">
    <property type="entry name" value="NUDIX HYDROLASE DOMAIN-CONTAINING PROTEIN"/>
    <property type="match status" value="1"/>
</dbReference>
<dbReference type="PROSITE" id="PS51462">
    <property type="entry name" value="NUDIX"/>
    <property type="match status" value="1"/>
</dbReference>
<evidence type="ECO:0000256" key="2">
    <source>
        <dbReference type="ARBA" id="ARBA00022801"/>
    </source>
</evidence>
<dbReference type="CDD" id="cd03424">
    <property type="entry name" value="NUDIX_ADPRase_Nudt5_UGPPase_Nudt14"/>
    <property type="match status" value="1"/>
</dbReference>
<feature type="domain" description="Nudix hydrolase" evidence="3">
    <location>
        <begin position="13"/>
        <end position="144"/>
    </location>
</feature>
<dbReference type="GO" id="GO:0016787">
    <property type="term" value="F:hydrolase activity"/>
    <property type="evidence" value="ECO:0007669"/>
    <property type="project" value="UniProtKB-KW"/>
</dbReference>
<protein>
    <recommendedName>
        <fullName evidence="3">Nudix hydrolase domain-containing protein</fullName>
    </recommendedName>
</protein>
<dbReference type="InterPro" id="IPR000086">
    <property type="entry name" value="NUDIX_hydrolase_dom"/>
</dbReference>
<evidence type="ECO:0000256" key="1">
    <source>
        <dbReference type="ARBA" id="ARBA00001946"/>
    </source>
</evidence>
<dbReference type="Gene3D" id="3.90.79.10">
    <property type="entry name" value="Nucleoside Triphosphate Pyrophosphohydrolase"/>
    <property type="match status" value="1"/>
</dbReference>
<comment type="caution">
    <text evidence="4">The sequence shown here is derived from an EMBL/GenBank/DDBJ whole genome shotgun (WGS) entry which is preliminary data.</text>
</comment>
<name>A0A0F8WVX7_9ZZZZ</name>
<dbReference type="AlphaFoldDB" id="A0A0F8WVX7"/>